<dbReference type="InterPro" id="IPR019775">
    <property type="entry name" value="WD40_repeat_CS"/>
</dbReference>
<feature type="compositionally biased region" description="Polar residues" evidence="14">
    <location>
        <begin position="1066"/>
        <end position="1077"/>
    </location>
</feature>
<keyword evidence="3" id="KW-0963">Cytoplasm</keyword>
<reference evidence="16 17" key="1">
    <citation type="submission" date="2020-10" db="EMBL/GenBank/DDBJ databases">
        <title>Pygocentrus nattereri (red-bellied piranha) genome, fPygNat1, primary haplotype.</title>
        <authorList>
            <person name="Myers G."/>
            <person name="Meyer A."/>
            <person name="Karagic N."/>
            <person name="Pippel M."/>
            <person name="Winkler S."/>
            <person name="Tracey A."/>
            <person name="Wood J."/>
            <person name="Formenti G."/>
            <person name="Howe K."/>
            <person name="Fedrigo O."/>
            <person name="Jarvis E.D."/>
        </authorList>
    </citation>
    <scope>NUCLEOTIDE SEQUENCE [LARGE SCALE GENOMIC DNA]</scope>
</reference>
<evidence type="ECO:0000256" key="3">
    <source>
        <dbReference type="ARBA" id="ARBA00022490"/>
    </source>
</evidence>
<evidence type="ECO:0000313" key="16">
    <source>
        <dbReference type="Ensembl" id="ENSPNAP00000047800.1"/>
    </source>
</evidence>
<keyword evidence="5 12" id="KW-0853">WD repeat</keyword>
<feature type="region of interest" description="Disordered" evidence="14">
    <location>
        <begin position="264"/>
        <end position="291"/>
    </location>
</feature>
<evidence type="ECO:0000256" key="4">
    <source>
        <dbReference type="ARBA" id="ARBA00022553"/>
    </source>
</evidence>
<evidence type="ECO:0000256" key="9">
    <source>
        <dbReference type="ARBA" id="ARBA00023212"/>
    </source>
</evidence>
<feature type="repeat" description="WD" evidence="12">
    <location>
        <begin position="720"/>
        <end position="754"/>
    </location>
</feature>
<evidence type="ECO:0000256" key="12">
    <source>
        <dbReference type="PROSITE-ProRule" id="PRU00221"/>
    </source>
</evidence>
<feature type="region of interest" description="Disordered" evidence="14">
    <location>
        <begin position="542"/>
        <end position="564"/>
    </location>
</feature>
<dbReference type="PROSITE" id="PS00678">
    <property type="entry name" value="WD_REPEATS_1"/>
    <property type="match status" value="1"/>
</dbReference>
<keyword evidence="9" id="KW-0206">Cytoskeleton</keyword>
<dbReference type="SMART" id="SM01167">
    <property type="entry name" value="DUF1900"/>
    <property type="match status" value="1"/>
</dbReference>
<evidence type="ECO:0000256" key="1">
    <source>
        <dbReference type="ARBA" id="ARBA00004529"/>
    </source>
</evidence>
<dbReference type="GO" id="GO:0007015">
    <property type="term" value="P:actin filament organization"/>
    <property type="evidence" value="ECO:0007669"/>
    <property type="project" value="TreeGrafter"/>
</dbReference>
<comment type="subcellular location">
    <subcellularLocation>
        <location evidence="1">Cytoplasm</location>
        <location evidence="1">Cytoskeleton</location>
        <location evidence="1">Stress fiber</location>
    </subcellularLocation>
</comment>
<dbReference type="Pfam" id="PF00400">
    <property type="entry name" value="WD40"/>
    <property type="match status" value="3"/>
</dbReference>
<evidence type="ECO:0000256" key="11">
    <source>
        <dbReference type="ARBA" id="ARBA00046901"/>
    </source>
</evidence>
<keyword evidence="17" id="KW-1185">Reference proteome</keyword>
<dbReference type="PROSITE" id="PS50082">
    <property type="entry name" value="WD_REPEATS_2"/>
    <property type="match status" value="2"/>
</dbReference>
<dbReference type="InterPro" id="IPR015505">
    <property type="entry name" value="Coronin"/>
</dbReference>
<keyword evidence="8" id="KW-0009">Actin-binding</keyword>
<dbReference type="PANTHER" id="PTHR10856">
    <property type="entry name" value="CORONIN"/>
    <property type="match status" value="1"/>
</dbReference>
<name>A0AAR2J775_PYGNA</name>
<evidence type="ECO:0000256" key="7">
    <source>
        <dbReference type="ARBA" id="ARBA00023054"/>
    </source>
</evidence>
<evidence type="ECO:0000256" key="13">
    <source>
        <dbReference type="RuleBase" id="RU280818"/>
    </source>
</evidence>
<protein>
    <recommendedName>
        <fullName evidence="13">Coronin</fullName>
    </recommendedName>
</protein>
<dbReference type="GeneTree" id="ENSGT00940000156488"/>
<dbReference type="Gene3D" id="2.130.10.10">
    <property type="entry name" value="YVTN repeat-like/Quinoprotein amine dehydrogenase"/>
    <property type="match status" value="1"/>
</dbReference>
<evidence type="ECO:0000259" key="15">
    <source>
        <dbReference type="SMART" id="SM01166"/>
    </source>
</evidence>
<evidence type="ECO:0000256" key="2">
    <source>
        <dbReference type="ARBA" id="ARBA00009482"/>
    </source>
</evidence>
<reference evidence="16" key="3">
    <citation type="submission" date="2025-09" db="UniProtKB">
        <authorList>
            <consortium name="Ensembl"/>
        </authorList>
    </citation>
    <scope>IDENTIFICATION</scope>
</reference>
<feature type="repeat" description="WD" evidence="12">
    <location>
        <begin position="770"/>
        <end position="812"/>
    </location>
</feature>
<evidence type="ECO:0000256" key="8">
    <source>
        <dbReference type="ARBA" id="ARBA00023203"/>
    </source>
</evidence>
<dbReference type="PANTHER" id="PTHR10856:SF24">
    <property type="entry name" value="CORONIN-1B"/>
    <property type="match status" value="1"/>
</dbReference>
<evidence type="ECO:0000313" key="17">
    <source>
        <dbReference type="Proteomes" id="UP001501920"/>
    </source>
</evidence>
<evidence type="ECO:0000256" key="5">
    <source>
        <dbReference type="ARBA" id="ARBA00022574"/>
    </source>
</evidence>
<comment type="function">
    <text evidence="10">Regulates leading edge dynamics and cell motility in fibroblasts. May be involved in cytokinesis and signal transduction.</text>
</comment>
<reference evidence="16" key="2">
    <citation type="submission" date="2025-08" db="UniProtKB">
        <authorList>
            <consortium name="Ensembl"/>
        </authorList>
    </citation>
    <scope>IDENTIFICATION</scope>
</reference>
<accession>A0AAR2J775</accession>
<dbReference type="Pfam" id="PF16300">
    <property type="entry name" value="WD40_4"/>
    <property type="match status" value="1"/>
</dbReference>
<feature type="region of interest" description="Disordered" evidence="14">
    <location>
        <begin position="341"/>
        <end position="366"/>
    </location>
</feature>
<dbReference type="InterPro" id="IPR036322">
    <property type="entry name" value="WD40_repeat_dom_sf"/>
</dbReference>
<comment type="similarity">
    <text evidence="2 13">Belongs to the WD repeat coronin family.</text>
</comment>
<dbReference type="PROSITE" id="PS50294">
    <property type="entry name" value="WD_REPEATS_REGION"/>
    <property type="match status" value="2"/>
</dbReference>
<organism evidence="16 17">
    <name type="scientific">Pygocentrus nattereri</name>
    <name type="common">Red-bellied piranha</name>
    <dbReference type="NCBI Taxonomy" id="42514"/>
    <lineage>
        <taxon>Eukaryota</taxon>
        <taxon>Metazoa</taxon>
        <taxon>Chordata</taxon>
        <taxon>Craniata</taxon>
        <taxon>Vertebrata</taxon>
        <taxon>Euteleostomi</taxon>
        <taxon>Actinopterygii</taxon>
        <taxon>Neopterygii</taxon>
        <taxon>Teleostei</taxon>
        <taxon>Ostariophysi</taxon>
        <taxon>Characiformes</taxon>
        <taxon>Characoidei</taxon>
        <taxon>Pygocentrus</taxon>
    </lineage>
</organism>
<comment type="subunit">
    <text evidence="11">Forms homooligomers, but does not form complexes with the other coronins. Interacts with Arp2/3 complex components, including ACTR2, ARPC1B and ARPC2. Binds actin.</text>
</comment>
<proteinExistence type="inferred from homology"/>
<dbReference type="FunFam" id="2.130.10.10:FF:000003">
    <property type="entry name" value="Coronin"/>
    <property type="match status" value="1"/>
</dbReference>
<dbReference type="InterPro" id="IPR001680">
    <property type="entry name" value="WD40_rpt"/>
</dbReference>
<dbReference type="GO" id="GO:0001725">
    <property type="term" value="C:stress fiber"/>
    <property type="evidence" value="ECO:0007669"/>
    <property type="project" value="UniProtKB-SubCell"/>
</dbReference>
<dbReference type="InterPro" id="IPR015048">
    <property type="entry name" value="DUF1899"/>
</dbReference>
<feature type="domain" description="DUF1899" evidence="15">
    <location>
        <begin position="647"/>
        <end position="711"/>
    </location>
</feature>
<keyword evidence="4" id="KW-0597">Phosphoprotein</keyword>
<keyword evidence="7" id="KW-0175">Coiled coil</keyword>
<dbReference type="SUPFAM" id="SSF50978">
    <property type="entry name" value="WD40 repeat-like"/>
    <property type="match status" value="1"/>
</dbReference>
<evidence type="ECO:0000256" key="14">
    <source>
        <dbReference type="SAM" id="MobiDB-lite"/>
    </source>
</evidence>
<dbReference type="InterPro" id="IPR015943">
    <property type="entry name" value="WD40/YVTN_repeat-like_dom_sf"/>
</dbReference>
<dbReference type="SMART" id="SM00320">
    <property type="entry name" value="WD40"/>
    <property type="match status" value="3"/>
</dbReference>
<sequence length="1117" mass="123837">MSENSMEDNFLDNSGIWSASHRQSGIVSKEKRIENDKEIFESKTDNPVLATVMNGSENKESTLGKGMTKTLCITAYSPELDQKCSTRKYSSSKQKTSFDLSVFGPGVNRDLTCSEDVLVPLITKEATEPKDIWKFHSDLNLNDLTDPFNTSQDVTRLKHGKDILTLMGKCSTAVPFGSLAKLGAKKVVTAEPPTAKVGVSRALLLCVKRDCEPLYQTALSCPLVEIKTAPEKNRTENSSGSPLHEILVSGSVDSHVGKRESSIIRKLESNGQADETKADGVDERETLTPSLQREKQPLYFTAVVTSPQQIHHTPEKGARKSTDVSYLFVPQTEIQSMNSGLLASDTPKTTKIKGPPPPIPKKPKSPFSKVVAAKTSHATDEPRQYSELLLQNIKMGRRKAAIESVTEDVDKFPLNMPFCPGTPDSLCYMCMLRCFNLKADGPVDFCDERVTSGMALWTKTVDVATGKEPGRLDISQMRHILEKKAKIKGPPPPIPKKPPNAFAHMAGNVLSTTNSISEGTACYLKDDMCDYKPYIESTMAAEEPELSSVTSRNDVPAADSTLSSDSCTLDGNGLSRYRPVSELVRETNQLHPKMIRCGSKANETTSRTAAARQTVKVLQMTKTFDVKKTSTTKVERKPLTKKEMIRRVVRQSKFRHVFGQAVKNDQCYDDIRVSRVTWDSAFCAVNPKFLAIIVEASGGGAFLVLPLQKTGRIDKAYPTVCGHTGPVLDIDWCPHNDHVIASGSEDCTVMVWKIPENGLACALSEPLVVLEGHSKRVGIVSWHPTARDVLLSAGCDNTIMIWNVGTGETLITLDDMHPDVIFSVCWNRNGSLICTACKDKKVRVIDPRKGKITAEKDKAHEGARPMRAIFLADGNIFTTGFSRMSERQLALWNPKNMDGPISVHEMDTSNGVLLPFYDPDTNVVYLCGKGDSSIRYFEITDEAPYVHYLNTFSSKEPQRGMGYMPKRGLDVNKCEIARFYKLHERKCEPIIMTVPRKSDLFQDDLYPDTAGPDYALEAEEWFEGKNGDPILISLKHGYVPGKNRDLKVVKKNVLDNKSPKKVEETSAPQKPASPQLTRKNEVKLEELLREVKSLRDLVTLQDRRIAKLEEQVAKVAI</sequence>
<dbReference type="GO" id="GO:0051015">
    <property type="term" value="F:actin filament binding"/>
    <property type="evidence" value="ECO:0007669"/>
    <property type="project" value="TreeGrafter"/>
</dbReference>
<dbReference type="Pfam" id="PF08953">
    <property type="entry name" value="DUF1899"/>
    <property type="match status" value="1"/>
</dbReference>
<keyword evidence="6 13" id="KW-0677">Repeat</keyword>
<dbReference type="SMART" id="SM01166">
    <property type="entry name" value="DUF1899"/>
    <property type="match status" value="1"/>
</dbReference>
<dbReference type="AlphaFoldDB" id="A0AAR2J775"/>
<feature type="region of interest" description="Disordered" evidence="14">
    <location>
        <begin position="1057"/>
        <end position="1079"/>
    </location>
</feature>
<dbReference type="GO" id="GO:0016477">
    <property type="term" value="P:cell migration"/>
    <property type="evidence" value="ECO:0007669"/>
    <property type="project" value="TreeGrafter"/>
</dbReference>
<dbReference type="Proteomes" id="UP001501920">
    <property type="component" value="Chromosome 23"/>
</dbReference>
<evidence type="ECO:0000256" key="6">
    <source>
        <dbReference type="ARBA" id="ARBA00022737"/>
    </source>
</evidence>
<dbReference type="Ensembl" id="ENSPNAT00000047066.1">
    <property type="protein sequence ID" value="ENSPNAP00000047800.1"/>
    <property type="gene ID" value="ENSPNAG00000034984.1"/>
</dbReference>
<evidence type="ECO:0000256" key="10">
    <source>
        <dbReference type="ARBA" id="ARBA00024891"/>
    </source>
</evidence>